<organism evidence="3 4">
    <name type="scientific">Tumidithrix elongata BACA0141</name>
    <dbReference type="NCBI Taxonomy" id="2716417"/>
    <lineage>
        <taxon>Bacteria</taxon>
        <taxon>Bacillati</taxon>
        <taxon>Cyanobacteriota</taxon>
        <taxon>Cyanophyceae</taxon>
        <taxon>Pseudanabaenales</taxon>
        <taxon>Pseudanabaenaceae</taxon>
        <taxon>Tumidithrix</taxon>
        <taxon>Tumidithrix elongata</taxon>
    </lineage>
</organism>
<dbReference type="Pfam" id="PF02517">
    <property type="entry name" value="Rce1-like"/>
    <property type="match status" value="1"/>
</dbReference>
<evidence type="ECO:0000313" key="3">
    <source>
        <dbReference type="EMBL" id="MEE3716301.1"/>
    </source>
</evidence>
<feature type="transmembrane region" description="Helical" evidence="1">
    <location>
        <begin position="777"/>
        <end position="798"/>
    </location>
</feature>
<evidence type="ECO:0000313" key="4">
    <source>
        <dbReference type="Proteomes" id="UP001333818"/>
    </source>
</evidence>
<dbReference type="Proteomes" id="UP001333818">
    <property type="component" value="Unassembled WGS sequence"/>
</dbReference>
<keyword evidence="1" id="KW-0472">Membrane</keyword>
<dbReference type="GO" id="GO:0080120">
    <property type="term" value="P:CAAX-box protein maturation"/>
    <property type="evidence" value="ECO:0007669"/>
    <property type="project" value="UniProtKB-ARBA"/>
</dbReference>
<feature type="transmembrane region" description="Helical" evidence="1">
    <location>
        <begin position="701"/>
        <end position="725"/>
    </location>
</feature>
<gene>
    <name evidence="3" type="ORF">V2H45_06040</name>
</gene>
<feature type="transmembrane region" description="Helical" evidence="1">
    <location>
        <begin position="804"/>
        <end position="829"/>
    </location>
</feature>
<keyword evidence="3" id="KW-0378">Hydrolase</keyword>
<keyword evidence="1" id="KW-1133">Transmembrane helix</keyword>
<feature type="transmembrane region" description="Helical" evidence="1">
    <location>
        <begin position="745"/>
        <end position="765"/>
    </location>
</feature>
<dbReference type="EMBL" id="JAZBJZ010000016">
    <property type="protein sequence ID" value="MEE3716301.1"/>
    <property type="molecule type" value="Genomic_DNA"/>
</dbReference>
<accession>A0AAW9Q106</accession>
<evidence type="ECO:0000259" key="2">
    <source>
        <dbReference type="Pfam" id="PF02517"/>
    </source>
</evidence>
<sequence>MVHLIQRRRWIFFLLAVGAAALVIFTRLNLQGKPADRPPDSISDYAIASQSAFNDPTNFPIQQSVDSSLYRSVGEWQGRLILPEISERQDGTDWVWLEVWQTPLAHRELIGKKVKLTWNDSPELRAYLQAVTKDVNFTADAIEGQRTGNIHPTRLDRQQQVGALRSLAGVRPKDDMVVTLEQVTVSVEAGQPLLQISQEPIQISGRFYALVQILSPVTGGEIPAQCPESQPCPSSLMRVRHYNPATQQFDGIEEVVLIPQVLAGRDGVFQSTPRQLERSPAGGQGWYIYGAKDRQGRFVVQAIAPRSLLQLQPDEILFGEEAGINFLKQRSWHKMPDRKGTLQKVLLDPSEESTETALSHWKEGDRALVLHLFGGIGGKLAEPIAVPGTVTGHFGYGWAEVIRDPFTQALRFEIRYQQVYAHNPNGIVAGTLTWAEYMGSLQRGWLGTRPVSDTLIKFDPVLLDYNFDGTVLSPVRELQQQLNITIAHYRIGDGTGAALVKPALSCVQDASQAVFRTIKRIEQQVRDSAIIQTWLRSHPNDPQTLRFQQLVDLGRAIERELAPLGIVRADWQQNSDILVGIKRQQNFAREDSLWTQLLSWRTVLPRVAHDRIAMLFLERGAKVWVLRTNQVGGWNPDILPLAPTQLLEQYHVIPSTFSRLFEAFGAMPSFKDWLLTLGVLAIYGAIALPIGFYTKFIHWDIAYLISLNWLQRAGFALKVFLVPGISEEVLFRVWLLPHPTEGVSLSVWLAWAAFSLMAFVVYHPFEAVTYFRAGNPTFFHPVFLSLAALLGVACTVVYKLTGSLWAIAFVHWAIVFVWLLFLGGASALIHLNRSDRQTQEIPPQF</sequence>
<protein>
    <submittedName>
        <fullName evidence="3">CPBP family glutamic-type intramembrane protease</fullName>
        <ecNumber evidence="3">3.4.-.-</ecNumber>
    </submittedName>
</protein>
<comment type="caution">
    <text evidence="3">The sequence shown here is derived from an EMBL/GenBank/DDBJ whole genome shotgun (WGS) entry which is preliminary data.</text>
</comment>
<name>A0AAW9Q106_9CYAN</name>
<evidence type="ECO:0000256" key="1">
    <source>
        <dbReference type="SAM" id="Phobius"/>
    </source>
</evidence>
<dbReference type="InterPro" id="IPR003675">
    <property type="entry name" value="Rce1/LyrA-like_dom"/>
</dbReference>
<feature type="transmembrane region" description="Helical" evidence="1">
    <location>
        <begin position="12"/>
        <end position="30"/>
    </location>
</feature>
<keyword evidence="4" id="KW-1185">Reference proteome</keyword>
<dbReference type="GO" id="GO:0006508">
    <property type="term" value="P:proteolysis"/>
    <property type="evidence" value="ECO:0007669"/>
    <property type="project" value="UniProtKB-KW"/>
</dbReference>
<dbReference type="RefSeq" id="WP_330482728.1">
    <property type="nucleotide sequence ID" value="NZ_JAZBJZ010000016.1"/>
</dbReference>
<keyword evidence="3" id="KW-0645">Protease</keyword>
<proteinExistence type="predicted"/>
<dbReference type="AlphaFoldDB" id="A0AAW9Q106"/>
<feature type="transmembrane region" description="Helical" evidence="1">
    <location>
        <begin position="673"/>
        <end position="694"/>
    </location>
</feature>
<dbReference type="GO" id="GO:0004175">
    <property type="term" value="F:endopeptidase activity"/>
    <property type="evidence" value="ECO:0007669"/>
    <property type="project" value="UniProtKB-ARBA"/>
</dbReference>
<reference evidence="3" key="1">
    <citation type="submission" date="2024-01" db="EMBL/GenBank/DDBJ databases">
        <title>Bank of Algae and Cyanobacteria of the Azores (BACA) strain genomes.</title>
        <authorList>
            <person name="Luz R."/>
            <person name="Cordeiro R."/>
            <person name="Fonseca A."/>
            <person name="Goncalves V."/>
        </authorList>
    </citation>
    <scope>NUCLEOTIDE SEQUENCE</scope>
    <source>
        <strain evidence="3">BACA0141</strain>
    </source>
</reference>
<feature type="domain" description="CAAX prenyl protease 2/Lysostaphin resistance protein A-like" evidence="2">
    <location>
        <begin position="715"/>
        <end position="816"/>
    </location>
</feature>
<keyword evidence="1" id="KW-0812">Transmembrane</keyword>
<dbReference type="EC" id="3.4.-.-" evidence="3"/>